<protein>
    <submittedName>
        <fullName evidence="2">Uncharacterized protein</fullName>
    </submittedName>
</protein>
<keyword evidence="1" id="KW-0812">Transmembrane</keyword>
<dbReference type="Proteomes" id="UP000031599">
    <property type="component" value="Unassembled WGS sequence"/>
</dbReference>
<dbReference type="EMBL" id="JMCC02000048">
    <property type="protein sequence ID" value="KIG15771.1"/>
    <property type="molecule type" value="Genomic_DNA"/>
</dbReference>
<reference evidence="2 3" key="1">
    <citation type="submission" date="2014-12" db="EMBL/GenBank/DDBJ databases">
        <title>Genome assembly of Enhygromyxa salina DSM 15201.</title>
        <authorList>
            <person name="Sharma G."/>
            <person name="Subramanian S."/>
        </authorList>
    </citation>
    <scope>NUCLEOTIDE SEQUENCE [LARGE SCALE GENOMIC DNA]</scope>
    <source>
        <strain evidence="2 3">DSM 15201</strain>
    </source>
</reference>
<proteinExistence type="predicted"/>
<evidence type="ECO:0000256" key="1">
    <source>
        <dbReference type="SAM" id="Phobius"/>
    </source>
</evidence>
<organism evidence="2 3">
    <name type="scientific">Enhygromyxa salina</name>
    <dbReference type="NCBI Taxonomy" id="215803"/>
    <lineage>
        <taxon>Bacteria</taxon>
        <taxon>Pseudomonadati</taxon>
        <taxon>Myxococcota</taxon>
        <taxon>Polyangia</taxon>
        <taxon>Nannocystales</taxon>
        <taxon>Nannocystaceae</taxon>
        <taxon>Enhygromyxa</taxon>
    </lineage>
</organism>
<name>A0A0C2CXQ8_9BACT</name>
<comment type="caution">
    <text evidence="2">The sequence shown here is derived from an EMBL/GenBank/DDBJ whole genome shotgun (WGS) entry which is preliminary data.</text>
</comment>
<evidence type="ECO:0000313" key="3">
    <source>
        <dbReference type="Proteomes" id="UP000031599"/>
    </source>
</evidence>
<keyword evidence="1" id="KW-1133">Transmembrane helix</keyword>
<evidence type="ECO:0000313" key="2">
    <source>
        <dbReference type="EMBL" id="KIG15771.1"/>
    </source>
</evidence>
<dbReference type="AlphaFoldDB" id="A0A0C2CXQ8"/>
<keyword evidence="1" id="KW-0472">Membrane</keyword>
<gene>
    <name evidence="2" type="ORF">DB30_05341</name>
</gene>
<feature type="transmembrane region" description="Helical" evidence="1">
    <location>
        <begin position="54"/>
        <end position="76"/>
    </location>
</feature>
<accession>A0A0C2CXQ8</accession>
<sequence>MTETIDALGVAIREGFALVITGVLPLIAVAAVAAILLGLLCGALGIRDAALGQIVRALAVVLALAVVISSVAGSTLEFASRCWTMRGDLEP</sequence>
<feature type="transmembrane region" description="Helical" evidence="1">
    <location>
        <begin position="16"/>
        <end position="42"/>
    </location>
</feature>
<dbReference type="RefSeq" id="WP_052551125.1">
    <property type="nucleotide sequence ID" value="NZ_JMCC02000048.1"/>
</dbReference>